<dbReference type="STRING" id="599839.J7RHI5"/>
<sequence length="770" mass="85600">MALGAGFKLRDKERDTSKEGLGDVADSPDGRLQNARHDEGGVNDPIHEPQKDDSRKRLKSTRSLHRGHSAIEPGRDVQRHSLRPHHHSLHAHSIGWSTMLEEWYCRRIISSPSTRSLPGTAGEDLAARSYRDSRTKPSHEETPTAHKPLGGPYELLMKERMMGLYLAVFVNADIKHLVRGSSKAAVTTGLIGGRVGNKGGVAISIKIADTTLLFVNAHLAAHEDKIHHRIADFVKIKSELNVDDFLSTDDPRLMSEDITDRFDHTFVFGDLNFRLDITRNHADWLLTKKEYKRALAFDQLRGVMGRGEAFVGFKEAPITFPPTFKYDVLRTLTRPKRQTSRNHFWGPVSKHFAHDQILGGIDEIGMSQAEDHNRPDNIYMDSDSVISSTQASVQFMVNGEPIIKGEECASSRTGKRHSKPPHRLGSIAAKKMKARWIALISPSRTRSFHQQSSKPQIALQTEPLPVSAPQPGITVCASTRFIASRLPKGPVTRSEHNSVDRIASPTPDSPEDSPADKGVYDSSHKQRVPSWCDRILWKSTVRQDPDPEGELLDTPSSRTRVFGLFSALRPIRSRKDSAARHVATTAGFSPVVRTADPILTTFSHTSAHIPGSIPVRQTYVPMSRPRSVDSFPKPIREQTTITRVETTTGASAYASVGSSVPLVHSKTLPPDLIASRTPEDHQHSPAMASPVNTSSTSSWTPRWRGLVPFLNRDSRAQTSEGDSPSLRRRPQPKRGDIICLEYRTLDDHGMRKLEGRSDHRPVIGSYAIFV</sequence>
<dbReference type="InterPro" id="IPR036691">
    <property type="entry name" value="Endo/exonu/phosph_ase_sf"/>
</dbReference>
<feature type="compositionally biased region" description="Basic and acidic residues" evidence="1">
    <location>
        <begin position="128"/>
        <end position="144"/>
    </location>
</feature>
<reference evidence="3 4" key="1">
    <citation type="journal article" date="2012" name="Appl. Environ. Microbiol.">
        <title>Short-read sequencing for genomic analysis of the brown rot fungus Fibroporia radiculosa.</title>
        <authorList>
            <person name="Tang J.D."/>
            <person name="Perkins A.D."/>
            <person name="Sonstegard T.S."/>
            <person name="Schroeder S.G."/>
            <person name="Burgess S.C."/>
            <person name="Diehl S.V."/>
        </authorList>
    </citation>
    <scope>NUCLEOTIDE SEQUENCE [LARGE SCALE GENOMIC DNA]</scope>
    <source>
        <strain evidence="3 4">TFFH 294</strain>
    </source>
</reference>
<dbReference type="AlphaFoldDB" id="J7RHI5"/>
<feature type="region of interest" description="Disordered" evidence="1">
    <location>
        <begin position="128"/>
        <end position="147"/>
    </location>
</feature>
<keyword evidence="4" id="KW-1185">Reference proteome</keyword>
<name>J7RHI5_9APHY</name>
<dbReference type="GO" id="GO:0004439">
    <property type="term" value="F:phosphatidylinositol-4,5-bisphosphate 5-phosphatase activity"/>
    <property type="evidence" value="ECO:0007669"/>
    <property type="project" value="TreeGrafter"/>
</dbReference>
<dbReference type="PANTHER" id="PTHR11200">
    <property type="entry name" value="INOSITOL 5-PHOSPHATASE"/>
    <property type="match status" value="1"/>
</dbReference>
<evidence type="ECO:0000256" key="1">
    <source>
        <dbReference type="SAM" id="MobiDB-lite"/>
    </source>
</evidence>
<feature type="region of interest" description="Disordered" evidence="1">
    <location>
        <begin position="674"/>
        <end position="733"/>
    </location>
</feature>
<dbReference type="PANTHER" id="PTHR11200:SF275">
    <property type="entry name" value="LD06095P"/>
    <property type="match status" value="1"/>
</dbReference>
<dbReference type="InterPro" id="IPR000300">
    <property type="entry name" value="IPPc"/>
</dbReference>
<dbReference type="RefSeq" id="XP_012177078.1">
    <property type="nucleotide sequence ID" value="XM_012321688.1"/>
</dbReference>
<dbReference type="Gene3D" id="3.60.10.10">
    <property type="entry name" value="Endonuclease/exonuclease/phosphatase"/>
    <property type="match status" value="2"/>
</dbReference>
<evidence type="ECO:0000313" key="3">
    <source>
        <dbReference type="EMBL" id="CCM07057.1"/>
    </source>
</evidence>
<dbReference type="SMART" id="SM00128">
    <property type="entry name" value="IPPc"/>
    <property type="match status" value="1"/>
</dbReference>
<gene>
    <name evidence="3" type="ORF">FIBRA_09379</name>
</gene>
<protein>
    <recommendedName>
        <fullName evidence="2">Inositol polyphosphate-related phosphatase domain-containing protein</fullName>
    </recommendedName>
</protein>
<feature type="compositionally biased region" description="Basic residues" evidence="1">
    <location>
        <begin position="56"/>
        <end position="68"/>
    </location>
</feature>
<proteinExistence type="predicted"/>
<dbReference type="GeneID" id="24101957"/>
<feature type="region of interest" description="Disordered" evidence="1">
    <location>
        <begin position="1"/>
        <end position="77"/>
    </location>
</feature>
<dbReference type="Proteomes" id="UP000006352">
    <property type="component" value="Unassembled WGS sequence"/>
</dbReference>
<dbReference type="SUPFAM" id="SSF56219">
    <property type="entry name" value="DNase I-like"/>
    <property type="match status" value="1"/>
</dbReference>
<organism evidence="3 4">
    <name type="scientific">Fibroporia radiculosa</name>
    <dbReference type="NCBI Taxonomy" id="599839"/>
    <lineage>
        <taxon>Eukaryota</taxon>
        <taxon>Fungi</taxon>
        <taxon>Dikarya</taxon>
        <taxon>Basidiomycota</taxon>
        <taxon>Agaricomycotina</taxon>
        <taxon>Agaricomycetes</taxon>
        <taxon>Polyporales</taxon>
        <taxon>Fibroporiaceae</taxon>
        <taxon>Fibroporia</taxon>
    </lineage>
</organism>
<feature type="compositionally biased region" description="Basic and acidic residues" evidence="1">
    <location>
        <begin position="8"/>
        <end position="21"/>
    </location>
</feature>
<dbReference type="OrthoDB" id="405996at2759"/>
<dbReference type="Pfam" id="PF22669">
    <property type="entry name" value="Exo_endo_phos2"/>
    <property type="match status" value="2"/>
</dbReference>
<evidence type="ECO:0000313" key="4">
    <source>
        <dbReference type="Proteomes" id="UP000006352"/>
    </source>
</evidence>
<dbReference type="EMBL" id="HE797631">
    <property type="protein sequence ID" value="CCM07057.1"/>
    <property type="molecule type" value="Genomic_DNA"/>
</dbReference>
<dbReference type="InterPro" id="IPR046985">
    <property type="entry name" value="IP5"/>
</dbReference>
<feature type="domain" description="Inositol polyphosphate-related phosphatase" evidence="2">
    <location>
        <begin position="106"/>
        <end position="398"/>
    </location>
</feature>
<dbReference type="HOGENOM" id="CLU_005289_1_0_1"/>
<feature type="compositionally biased region" description="Basic and acidic residues" evidence="1">
    <location>
        <begin position="35"/>
        <end position="55"/>
    </location>
</feature>
<feature type="compositionally biased region" description="Basic and acidic residues" evidence="1">
    <location>
        <begin position="514"/>
        <end position="524"/>
    </location>
</feature>
<accession>J7RHI5</accession>
<dbReference type="InParanoid" id="J7RHI5"/>
<dbReference type="GO" id="GO:0046856">
    <property type="term" value="P:phosphatidylinositol dephosphorylation"/>
    <property type="evidence" value="ECO:0007669"/>
    <property type="project" value="InterPro"/>
</dbReference>
<feature type="region of interest" description="Disordered" evidence="1">
    <location>
        <begin position="487"/>
        <end position="524"/>
    </location>
</feature>
<evidence type="ECO:0000259" key="2">
    <source>
        <dbReference type="SMART" id="SM00128"/>
    </source>
</evidence>